<dbReference type="NCBIfam" id="TIGR00287">
    <property type="entry name" value="cas1"/>
    <property type="match status" value="1"/>
</dbReference>
<feature type="binding site" evidence="10">
    <location>
        <position position="166"/>
    </location>
    <ligand>
        <name>Mn(2+)</name>
        <dbReference type="ChEBI" id="CHEBI:29035"/>
    </ligand>
</feature>
<dbReference type="STRING" id="1297617.IB211_03088c"/>
<dbReference type="GO" id="GO:0046872">
    <property type="term" value="F:metal ion binding"/>
    <property type="evidence" value="ECO:0007669"/>
    <property type="project" value="UniProtKB-UniRule"/>
</dbReference>
<dbReference type="eggNOG" id="COG1518">
    <property type="taxonomic scope" value="Bacteria"/>
</dbReference>
<organism evidence="11 12">
    <name type="scientific">Intestinimonas butyriciproducens</name>
    <dbReference type="NCBI Taxonomy" id="1297617"/>
    <lineage>
        <taxon>Bacteria</taxon>
        <taxon>Bacillati</taxon>
        <taxon>Bacillota</taxon>
        <taxon>Clostridia</taxon>
        <taxon>Eubacteriales</taxon>
        <taxon>Intestinimonas</taxon>
    </lineage>
</organism>
<feature type="binding site" evidence="10">
    <location>
        <position position="249"/>
    </location>
    <ligand>
        <name>Mn(2+)</name>
        <dbReference type="ChEBI" id="CHEBI:29035"/>
    </ligand>
</feature>
<dbReference type="GO" id="GO:0051607">
    <property type="term" value="P:defense response to virus"/>
    <property type="evidence" value="ECO:0007669"/>
    <property type="project" value="UniProtKB-UniRule"/>
</dbReference>
<dbReference type="EC" id="3.1.-.-" evidence="10"/>
<dbReference type="Proteomes" id="UP000064844">
    <property type="component" value="Chromosome"/>
</dbReference>
<proteinExistence type="inferred from homology"/>
<dbReference type="Gene3D" id="1.20.120.920">
    <property type="entry name" value="CRISPR-associated endonuclease Cas1, C-terminal domain"/>
    <property type="match status" value="1"/>
</dbReference>
<dbReference type="PATRIC" id="fig|1297617.4.peg.3173"/>
<dbReference type="CDD" id="cd09721">
    <property type="entry name" value="Cas1_I-C"/>
    <property type="match status" value="1"/>
</dbReference>
<evidence type="ECO:0000256" key="8">
    <source>
        <dbReference type="ARBA" id="ARBA00023211"/>
    </source>
</evidence>
<dbReference type="AlphaFoldDB" id="A0A0S2W8L6"/>
<keyword evidence="7 10" id="KW-0238">DNA-binding</keyword>
<comment type="subunit">
    <text evidence="9 10">Homodimer, forms a heterotetramer with a Cas2 homodimer.</text>
</comment>
<dbReference type="InterPro" id="IPR042206">
    <property type="entry name" value="CRISPR-assoc_Cas1_C"/>
</dbReference>
<comment type="similarity">
    <text evidence="10">Belongs to the CRISPR-associated endonuclease Cas1 family.</text>
</comment>
<dbReference type="GO" id="GO:0016787">
    <property type="term" value="F:hydrolase activity"/>
    <property type="evidence" value="ECO:0007669"/>
    <property type="project" value="UniProtKB-KW"/>
</dbReference>
<keyword evidence="1 10" id="KW-0540">Nuclease</keyword>
<comment type="cofactor">
    <cofactor evidence="10">
        <name>Mg(2+)</name>
        <dbReference type="ChEBI" id="CHEBI:18420"/>
    </cofactor>
    <cofactor evidence="10">
        <name>Mn(2+)</name>
        <dbReference type="ChEBI" id="CHEBI:29035"/>
    </cofactor>
</comment>
<evidence type="ECO:0000256" key="7">
    <source>
        <dbReference type="ARBA" id="ARBA00023125"/>
    </source>
</evidence>
<evidence type="ECO:0000256" key="10">
    <source>
        <dbReference type="HAMAP-Rule" id="MF_01470"/>
    </source>
</evidence>
<gene>
    <name evidence="10" type="primary">cas1</name>
    <name evidence="11" type="ORF">IB211_03088c</name>
</gene>
<evidence type="ECO:0000256" key="5">
    <source>
        <dbReference type="ARBA" id="ARBA00022842"/>
    </source>
</evidence>
<keyword evidence="3 10" id="KW-0255">Endonuclease</keyword>
<evidence type="ECO:0000256" key="2">
    <source>
        <dbReference type="ARBA" id="ARBA00022723"/>
    </source>
</evidence>
<dbReference type="InterPro" id="IPR002729">
    <property type="entry name" value="CRISPR-assoc_Cas1"/>
</dbReference>
<keyword evidence="4 10" id="KW-0378">Hydrolase</keyword>
<evidence type="ECO:0000313" key="11">
    <source>
        <dbReference type="EMBL" id="ALP95479.1"/>
    </source>
</evidence>
<evidence type="ECO:0000256" key="1">
    <source>
        <dbReference type="ARBA" id="ARBA00022722"/>
    </source>
</evidence>
<dbReference type="NCBIfam" id="TIGR03640">
    <property type="entry name" value="cas1_DVULG"/>
    <property type="match status" value="1"/>
</dbReference>
<dbReference type="PANTHER" id="PTHR34353:SF2">
    <property type="entry name" value="CRISPR-ASSOCIATED ENDONUCLEASE CAS1 1"/>
    <property type="match status" value="1"/>
</dbReference>
<keyword evidence="5 10" id="KW-0460">Magnesium</keyword>
<evidence type="ECO:0000256" key="3">
    <source>
        <dbReference type="ARBA" id="ARBA00022759"/>
    </source>
</evidence>
<reference evidence="12" key="2">
    <citation type="submission" date="2015-04" db="EMBL/GenBank/DDBJ databases">
        <title>A butyrogenic pathway from the amino acid lysine in a human gut commensal.</title>
        <authorList>
            <person name="de Vos W.M."/>
            <person name="Bui N.T.P."/>
            <person name="Plugge C.M."/>
            <person name="Ritari J."/>
        </authorList>
    </citation>
    <scope>NUCLEOTIDE SEQUENCE [LARGE SCALE GENOMIC DNA]</scope>
    <source>
        <strain evidence="12">AF211</strain>
    </source>
</reference>
<dbReference type="Pfam" id="PF01867">
    <property type="entry name" value="Cas_Cas1"/>
    <property type="match status" value="1"/>
</dbReference>
<evidence type="ECO:0000256" key="4">
    <source>
        <dbReference type="ARBA" id="ARBA00022801"/>
    </source>
</evidence>
<comment type="function">
    <text evidence="10">CRISPR (clustered regularly interspaced short palindromic repeat), is an adaptive immune system that provides protection against mobile genetic elements (viruses, transposable elements and conjugative plasmids). CRISPR clusters contain spacers, sequences complementary to antecedent mobile elements, and target invading nucleic acids. CRISPR clusters are transcribed and processed into CRISPR RNA (crRNA). Acts as a dsDNA endonuclease. Involved in the integration of spacer DNA into the CRISPR cassette.</text>
</comment>
<dbReference type="GO" id="GO:0043571">
    <property type="term" value="P:maintenance of CRISPR repeat elements"/>
    <property type="evidence" value="ECO:0007669"/>
    <property type="project" value="UniProtKB-UniRule"/>
</dbReference>
<dbReference type="Gene3D" id="3.100.10.20">
    <property type="entry name" value="CRISPR-associated endonuclease Cas1, N-terminal domain"/>
    <property type="match status" value="1"/>
</dbReference>
<dbReference type="PANTHER" id="PTHR34353">
    <property type="entry name" value="CRISPR-ASSOCIATED ENDONUCLEASE CAS1 1"/>
    <property type="match status" value="1"/>
</dbReference>
<dbReference type="InterPro" id="IPR050646">
    <property type="entry name" value="Cas1"/>
</dbReference>
<dbReference type="GO" id="GO:0004520">
    <property type="term" value="F:DNA endonuclease activity"/>
    <property type="evidence" value="ECO:0007669"/>
    <property type="project" value="InterPro"/>
</dbReference>
<feature type="binding site" evidence="10">
    <location>
        <position position="234"/>
    </location>
    <ligand>
        <name>Mn(2+)</name>
        <dbReference type="ChEBI" id="CHEBI:29035"/>
    </ligand>
</feature>
<dbReference type="InterPro" id="IPR042211">
    <property type="entry name" value="CRISPR-assoc_Cas1_N"/>
</dbReference>
<keyword evidence="12" id="KW-1185">Reference proteome</keyword>
<dbReference type="HAMAP" id="MF_01470">
    <property type="entry name" value="Cas1"/>
    <property type="match status" value="1"/>
</dbReference>
<keyword evidence="8 10" id="KW-0464">Manganese</keyword>
<name>A0A0S2W8L6_9FIRM</name>
<evidence type="ECO:0000256" key="9">
    <source>
        <dbReference type="ARBA" id="ARBA00038592"/>
    </source>
</evidence>
<accession>A0A0S2W8L6</accession>
<dbReference type="InterPro" id="IPR019856">
    <property type="entry name" value="CRISPR-assoc_Cas1_DVULG"/>
</dbReference>
<evidence type="ECO:0000256" key="6">
    <source>
        <dbReference type="ARBA" id="ARBA00023118"/>
    </source>
</evidence>
<dbReference type="EMBL" id="CP011307">
    <property type="protein sequence ID" value="ALP95479.1"/>
    <property type="molecule type" value="Genomic_DNA"/>
</dbReference>
<reference evidence="11 12" key="1">
    <citation type="journal article" date="2015" name="Nat. Commun.">
        <title>Production of butyrate from lysine and the Amadori product fructoselysine by a human gut commensal.</title>
        <authorList>
            <person name="Bui T.P."/>
            <person name="Ritari J."/>
            <person name="Boeren S."/>
            <person name="de Waard P."/>
            <person name="Plugge C.M."/>
            <person name="de Vos W.M."/>
        </authorList>
    </citation>
    <scope>NUCLEOTIDE SEQUENCE [LARGE SCALE GENOMIC DNA]</scope>
    <source>
        <strain evidence="11 12">AF211</strain>
    </source>
</reference>
<keyword evidence="2 10" id="KW-0479">Metal-binding</keyword>
<sequence>MKHLLNTLYILSEDIYLSLDGENVVANRDKQVVARYPLHTLQNIITFSYAGASPALMGVCAQRQIGLSFCTPRGKFLARVCGEGNGNVLLRRTQYRTGDDPTQCCQISRTMIFGKLFNARWSIERTRRDHGLRVDGEKLVSASKQIYGLLSQVKEVSAPEELRGLEGVGASAYFSVFDEMILGDKETFSFQGRSRRPPLDAVNAMLSFAYSLLAHDCASALESVGLDSYVGFLHRDRPGRTSLALDLMEELRPCMADRFVLTLINNRQVKAGDFQYMESGAVLLADGGRKTFLKHWQEKKKETLTHPYLEEKLPWGMIPYTQALLLARYLRGDLDAYPPFLWK</sequence>
<dbReference type="KEGG" id="ibu:IB211_03088c"/>
<keyword evidence="6 10" id="KW-0051">Antiviral defense</keyword>
<dbReference type="GO" id="GO:0003677">
    <property type="term" value="F:DNA binding"/>
    <property type="evidence" value="ECO:0007669"/>
    <property type="project" value="UniProtKB-KW"/>
</dbReference>
<dbReference type="RefSeq" id="WP_033116943.1">
    <property type="nucleotide sequence ID" value="NZ_CALICV010000121.1"/>
</dbReference>
<evidence type="ECO:0000313" key="12">
    <source>
        <dbReference type="Proteomes" id="UP000064844"/>
    </source>
</evidence>
<protein>
    <recommendedName>
        <fullName evidence="10">CRISPR-associated endonuclease Cas1</fullName>
        <ecNumber evidence="10">3.1.-.-</ecNumber>
    </recommendedName>
</protein>